<gene>
    <name evidence="1" type="ORF">MTUNDRAET4_3837</name>
</gene>
<reference evidence="1 2" key="1">
    <citation type="submission" date="2019-03" db="EMBL/GenBank/DDBJ databases">
        <authorList>
            <person name="Kox A.R. M."/>
        </authorList>
    </citation>
    <scope>NUCLEOTIDE SEQUENCE [LARGE SCALE GENOMIC DNA]</scope>
    <source>
        <strain evidence="1">MTUNDRAET4 annotated genome</strain>
    </source>
</reference>
<dbReference type="EMBL" id="LR536450">
    <property type="protein sequence ID" value="VFU10718.1"/>
    <property type="molecule type" value="Genomic_DNA"/>
</dbReference>
<organism evidence="1 2">
    <name type="scientific">Methylocella tundrae</name>
    <dbReference type="NCBI Taxonomy" id="227605"/>
    <lineage>
        <taxon>Bacteria</taxon>
        <taxon>Pseudomonadati</taxon>
        <taxon>Pseudomonadota</taxon>
        <taxon>Alphaproteobacteria</taxon>
        <taxon>Hyphomicrobiales</taxon>
        <taxon>Beijerinckiaceae</taxon>
        <taxon>Methylocella</taxon>
    </lineage>
</organism>
<dbReference type="KEGG" id="mtun:MTUNDRAET4_3837"/>
<evidence type="ECO:0000313" key="1">
    <source>
        <dbReference type="EMBL" id="VFU10718.1"/>
    </source>
</evidence>
<dbReference type="AlphaFoldDB" id="A0A4U8Z5C1"/>
<accession>A0A4U8Z5C1</accession>
<evidence type="ECO:0000313" key="2">
    <source>
        <dbReference type="Proteomes" id="UP000294360"/>
    </source>
</evidence>
<protein>
    <submittedName>
        <fullName evidence="1">Uncharacterized protein</fullName>
    </submittedName>
</protein>
<name>A0A4U8Z5C1_METTU</name>
<sequence>MIRLALSDRSVRTRPRLDLARPPHVFAVPNLASFAQFAIAFWANPESLPAEERATLVTAATPRGQKQKKEVRPRAGPLTALEADSNGRDFGKLPRWRCGEAFLQNSLCPGSDRDRARRSVRMAPARICDQRLGQGARRRLRQADQNAHRADHLLHGRLRHRAYIGCAKSRQGRRQGSRLF</sequence>
<proteinExistence type="predicted"/>
<dbReference type="Proteomes" id="UP000294360">
    <property type="component" value="Chromosome"/>
</dbReference>